<dbReference type="EMBL" id="AP023189">
    <property type="protein sequence ID" value="BCG22090.1"/>
    <property type="molecule type" value="Genomic_DNA"/>
</dbReference>
<protein>
    <submittedName>
        <fullName evidence="1">Transposition protein TniB</fullName>
    </submittedName>
</protein>
<dbReference type="InterPro" id="IPR027417">
    <property type="entry name" value="P-loop_NTPase"/>
</dbReference>
<dbReference type="InterPro" id="IPR008868">
    <property type="entry name" value="TniB"/>
</dbReference>
<dbReference type="AlphaFoldDB" id="A0A6J4DXD0"/>
<evidence type="ECO:0000313" key="2">
    <source>
        <dbReference type="Proteomes" id="UP000509383"/>
    </source>
</evidence>
<dbReference type="KEGG" id="ptw:TUM18999_02810"/>
<evidence type="ECO:0000313" key="1">
    <source>
        <dbReference type="EMBL" id="BCG22090.1"/>
    </source>
</evidence>
<dbReference type="Gene3D" id="3.40.50.300">
    <property type="entry name" value="P-loop containing nucleotide triphosphate hydrolases"/>
    <property type="match status" value="1"/>
</dbReference>
<proteinExistence type="predicted"/>
<sequence length="303" mass="34752">MLMSKLNVSCLTGRPTPEMKVRLAAFREERWIGYDSAVRIREQIESLLDHPKTHRMPNLVLLGESNSGKSMILNSVRDRANPPYDLNAHKIELPVIMVQAPPSPDEGRMYTRIMESLGMHVASREPEDSKLRRIKVMCQHLNVQMLILDDFFNIAAGSIARRRKFLNALRNLSMELSIPIVLSGVPESQNILTADSSIANRFKPIFVRRWTEERIEEYATFVVSIRPRLELEKGMDILQRATLTRLLQFSEGLLGETVEILRLFASWAVRSGTEHVTGDMVTWENLHALGYVLPSDRTRYLER</sequence>
<accession>A0A6J4DXD0</accession>
<dbReference type="Pfam" id="PF05621">
    <property type="entry name" value="TniB"/>
    <property type="match status" value="1"/>
</dbReference>
<name>A0A6J4DXD0_9PSED</name>
<organism evidence="1 2">
    <name type="scientific">Pseudomonas tohonis</name>
    <dbReference type="NCBI Taxonomy" id="2725477"/>
    <lineage>
        <taxon>Bacteria</taxon>
        <taxon>Pseudomonadati</taxon>
        <taxon>Pseudomonadota</taxon>
        <taxon>Gammaproteobacteria</taxon>
        <taxon>Pseudomonadales</taxon>
        <taxon>Pseudomonadaceae</taxon>
        <taxon>Pseudomonas</taxon>
    </lineage>
</organism>
<dbReference type="SUPFAM" id="SSF52540">
    <property type="entry name" value="P-loop containing nucleoside triphosphate hydrolases"/>
    <property type="match status" value="1"/>
</dbReference>
<dbReference type="Proteomes" id="UP000509383">
    <property type="component" value="Chromosome"/>
</dbReference>
<gene>
    <name evidence="1" type="ORF">TUM18999_02810</name>
</gene>
<reference evidence="1 2" key="1">
    <citation type="submission" date="2020-05" db="EMBL/GenBank/DDBJ databases">
        <title>Characterization of novel class B3 metallo-beta-lactamase from novel Pseudomonas species.</title>
        <authorList>
            <person name="Yamada K."/>
            <person name="Aoki K."/>
            <person name="Ishii Y."/>
        </authorList>
    </citation>
    <scope>NUCLEOTIDE SEQUENCE [LARGE SCALE GENOMIC DNA]</scope>
    <source>
        <strain evidence="1 2">TUM18999</strain>
    </source>
</reference>